<evidence type="ECO:0000313" key="22">
    <source>
        <dbReference type="Proteomes" id="UP000242592"/>
    </source>
</evidence>
<evidence type="ECO:0000256" key="7">
    <source>
        <dbReference type="ARBA" id="ARBA00022722"/>
    </source>
</evidence>
<dbReference type="AlphaFoldDB" id="A0A1M5SHC9"/>
<dbReference type="Pfam" id="PF01612">
    <property type="entry name" value="DNA_pol_A_exo1"/>
    <property type="match status" value="1"/>
</dbReference>
<dbReference type="Gene3D" id="3.30.70.370">
    <property type="match status" value="1"/>
</dbReference>
<dbReference type="PROSITE" id="PS00447">
    <property type="entry name" value="DNA_POLYMERASE_A"/>
    <property type="match status" value="1"/>
</dbReference>
<dbReference type="InterPro" id="IPR019760">
    <property type="entry name" value="DNA-dir_DNA_pol_A_CS"/>
</dbReference>
<dbReference type="NCBIfam" id="NF004397">
    <property type="entry name" value="PRK05755.1"/>
    <property type="match status" value="1"/>
</dbReference>
<evidence type="ECO:0000256" key="8">
    <source>
        <dbReference type="ARBA" id="ARBA00022763"/>
    </source>
</evidence>
<dbReference type="InterPro" id="IPR002421">
    <property type="entry name" value="5-3_exonuclease"/>
</dbReference>
<evidence type="ECO:0000259" key="20">
    <source>
        <dbReference type="SMART" id="SM00482"/>
    </source>
</evidence>
<dbReference type="Pfam" id="PF02739">
    <property type="entry name" value="5_3_exonuc_N"/>
    <property type="match status" value="1"/>
</dbReference>
<feature type="domain" description="DNA-directed DNA polymerase family A palm" evidence="20">
    <location>
        <begin position="653"/>
        <end position="860"/>
    </location>
</feature>
<dbReference type="SMART" id="SM00279">
    <property type="entry name" value="HhH2"/>
    <property type="match status" value="1"/>
</dbReference>
<evidence type="ECO:0000259" key="19">
    <source>
        <dbReference type="SMART" id="SM00475"/>
    </source>
</evidence>
<dbReference type="InterPro" id="IPR002562">
    <property type="entry name" value="3'-5'_exonuclease_dom"/>
</dbReference>
<dbReference type="EC" id="2.7.7.7" evidence="2 15"/>
<dbReference type="NCBIfam" id="TIGR00593">
    <property type="entry name" value="pola"/>
    <property type="match status" value="1"/>
</dbReference>
<dbReference type="InterPro" id="IPR002298">
    <property type="entry name" value="DNA_polymerase_A"/>
</dbReference>
<proteinExistence type="inferred from homology"/>
<dbReference type="SMART" id="SM00475">
    <property type="entry name" value="53EXOc"/>
    <property type="match status" value="1"/>
</dbReference>
<evidence type="ECO:0000256" key="17">
    <source>
        <dbReference type="SAM" id="MobiDB-lite"/>
    </source>
</evidence>
<dbReference type="GO" id="GO:0006261">
    <property type="term" value="P:DNA-templated DNA replication"/>
    <property type="evidence" value="ECO:0007669"/>
    <property type="project" value="UniProtKB-UniRule"/>
</dbReference>
<dbReference type="OrthoDB" id="9806424at2"/>
<dbReference type="EMBL" id="FQXN01000003">
    <property type="protein sequence ID" value="SHH37946.1"/>
    <property type="molecule type" value="Genomic_DNA"/>
</dbReference>
<keyword evidence="10 16" id="KW-0269">Exonuclease</keyword>
<dbReference type="InterPro" id="IPR020045">
    <property type="entry name" value="DNA_polI_H3TH"/>
</dbReference>
<evidence type="ECO:0000256" key="6">
    <source>
        <dbReference type="ARBA" id="ARBA00022705"/>
    </source>
</evidence>
<dbReference type="CDD" id="cd09859">
    <property type="entry name" value="PIN_53EXO"/>
    <property type="match status" value="1"/>
</dbReference>
<keyword evidence="7" id="KW-0540">Nuclease</keyword>
<dbReference type="CDD" id="cd09898">
    <property type="entry name" value="H3TH_53EXO"/>
    <property type="match status" value="1"/>
</dbReference>
<evidence type="ECO:0000256" key="4">
    <source>
        <dbReference type="ARBA" id="ARBA00022679"/>
    </source>
</evidence>
<dbReference type="InterPro" id="IPR029060">
    <property type="entry name" value="PIN-like_dom_sf"/>
</dbReference>
<feature type="domain" description="5'-3' exonuclease" evidence="19">
    <location>
        <begin position="2"/>
        <end position="265"/>
    </location>
</feature>
<dbReference type="PANTHER" id="PTHR10133">
    <property type="entry name" value="DNA POLYMERASE I"/>
    <property type="match status" value="1"/>
</dbReference>
<feature type="domain" description="3'-5' exonuclease" evidence="18">
    <location>
        <begin position="299"/>
        <end position="485"/>
    </location>
</feature>
<keyword evidence="9 16" id="KW-0378">Hydrolase</keyword>
<dbReference type="SUPFAM" id="SSF47807">
    <property type="entry name" value="5' to 3' exonuclease, C-terminal subdomain"/>
    <property type="match status" value="1"/>
</dbReference>
<evidence type="ECO:0000256" key="10">
    <source>
        <dbReference type="ARBA" id="ARBA00022839"/>
    </source>
</evidence>
<dbReference type="Pfam" id="PF01367">
    <property type="entry name" value="5_3_exonuc"/>
    <property type="match status" value="1"/>
</dbReference>
<dbReference type="FunFam" id="1.20.1060.10:FF:000001">
    <property type="entry name" value="DNA polymerase I"/>
    <property type="match status" value="1"/>
</dbReference>
<dbReference type="InterPro" id="IPR036279">
    <property type="entry name" value="5-3_exonuclease_C_sf"/>
</dbReference>
<dbReference type="InterPro" id="IPR008918">
    <property type="entry name" value="HhH2"/>
</dbReference>
<dbReference type="CDD" id="cd08637">
    <property type="entry name" value="DNA_pol_A_pol_I_C"/>
    <property type="match status" value="1"/>
</dbReference>
<evidence type="ECO:0000256" key="16">
    <source>
        <dbReference type="RuleBase" id="RU004460"/>
    </source>
</evidence>
<dbReference type="InterPro" id="IPR036397">
    <property type="entry name" value="RNaseH_sf"/>
</dbReference>
<dbReference type="Gene3D" id="1.10.150.20">
    <property type="entry name" value="5' to 3' exonuclease, C-terminal subdomain"/>
    <property type="match status" value="2"/>
</dbReference>
<keyword evidence="11 16" id="KW-0239">DNA-directed DNA polymerase</keyword>
<dbReference type="InterPro" id="IPR043502">
    <property type="entry name" value="DNA/RNA_pol_sf"/>
</dbReference>
<dbReference type="GO" id="GO:0008409">
    <property type="term" value="F:5'-3' exonuclease activity"/>
    <property type="evidence" value="ECO:0007669"/>
    <property type="project" value="UniProtKB-UniRule"/>
</dbReference>
<evidence type="ECO:0000256" key="14">
    <source>
        <dbReference type="ARBA" id="ARBA00049244"/>
    </source>
</evidence>
<keyword evidence="4 16" id="KW-0808">Transferase</keyword>
<protein>
    <recommendedName>
        <fullName evidence="3 15">DNA polymerase I</fullName>
        <ecNumber evidence="2 15">2.7.7.7</ecNumber>
    </recommendedName>
</protein>
<keyword evidence="22" id="KW-1185">Reference proteome</keyword>
<dbReference type="Gene3D" id="1.20.1060.10">
    <property type="entry name" value="Taq DNA Polymerase, Chain T, domain 4"/>
    <property type="match status" value="1"/>
</dbReference>
<dbReference type="SUPFAM" id="SSF88723">
    <property type="entry name" value="PIN domain-like"/>
    <property type="match status" value="1"/>
</dbReference>
<evidence type="ECO:0000256" key="2">
    <source>
        <dbReference type="ARBA" id="ARBA00012417"/>
    </source>
</evidence>
<comment type="function">
    <text evidence="16">In addition to polymerase activity, this DNA polymerase exhibits 3'-5' and 5'-3' exonuclease activity.</text>
</comment>
<keyword evidence="6 16" id="KW-0235">DNA replication</keyword>
<organism evidence="21 22">
    <name type="scientific">Thermosipho atlanticus DSM 15807</name>
    <dbReference type="NCBI Taxonomy" id="1123380"/>
    <lineage>
        <taxon>Bacteria</taxon>
        <taxon>Thermotogati</taxon>
        <taxon>Thermotogota</taxon>
        <taxon>Thermotogae</taxon>
        <taxon>Thermotogales</taxon>
        <taxon>Fervidobacteriaceae</taxon>
        <taxon>Thermosipho</taxon>
    </lineage>
</organism>
<reference evidence="22" key="1">
    <citation type="submission" date="2016-11" db="EMBL/GenBank/DDBJ databases">
        <authorList>
            <person name="Varghese N."/>
            <person name="Submissions S."/>
        </authorList>
    </citation>
    <scope>NUCLEOTIDE SEQUENCE [LARGE SCALE GENOMIC DNA]</scope>
    <source>
        <strain evidence="22">DSM 15807</strain>
    </source>
</reference>
<evidence type="ECO:0000256" key="13">
    <source>
        <dbReference type="ARBA" id="ARBA00023204"/>
    </source>
</evidence>
<evidence type="ECO:0000256" key="5">
    <source>
        <dbReference type="ARBA" id="ARBA00022695"/>
    </source>
</evidence>
<dbReference type="Proteomes" id="UP000242592">
    <property type="component" value="Unassembled WGS sequence"/>
</dbReference>
<dbReference type="FunFam" id="1.10.150.20:FF:000003">
    <property type="entry name" value="DNA polymerase I"/>
    <property type="match status" value="1"/>
</dbReference>
<dbReference type="STRING" id="1123380.SAMN02745199_0877"/>
<feature type="compositionally biased region" description="Polar residues" evidence="17">
    <location>
        <begin position="629"/>
        <end position="648"/>
    </location>
</feature>
<sequence>MAKMFLFDGTGLVYRAFYALDRSLKTSTGLHTNAVYGLTKMIIKFLKKHINTGKDACAFVLDSKGGSTFRKQIMETYKANRPETPDLLLEQIPYIVEMIEALGIKVLKIPGYEADDIIATMTMKFSKEFEEINIVTGDKDLLQLVKDNVFVWRVEKGITDIVLYTKEKVYEKYGIYPNQFVDYLALVGDPIDNIPGVKGIGKKTAVSLLKKFGNIENIVKNINKLTPKLKDTLEKNRNDLEKSLEVAKLLVDAPINLKKEEFIYNGYNPSKLLETLKKFEFSSVIRELNLYSNESVLNYSVVNDETKLRKLKKELDTIRTFSIDSETTSLDPFDSKMVGISIATSEGKAYYIPVSHKSGQNVEYNKVIEFLKTLLESENYNIVGQNLKYDYKIFKVHGIEPKVPHFDTMIAAYLLNPNEKKFNLEELALKFLGYKMTSFDEVVNATTPLFSNDFSYVPIEKAAKYSCEDADITYRLFRKLSRTIFEKKLDKLFHEIELPLINVLAEMEINGVYFDKNYLENLSNEYGEKIRNLQEQIYEIAGEQFNLNSSKQVAHILFEKLNIPTVKKTNKGSFSTDAEVLEILSGEYEIAKLILEYRKLQKLKSTYLDTLPKEINPKTGRIHSSFHQTGTATGRLSSSEPNLQNLPTRSEEGKEIRKAIRPQFDDWWIVGADYSQIELRILAHVSEDKNLIEAFNQNLDIHSITAAKIFGISESFVTEQMRRIGKMVNFAIVYGISPYGLSKRIGLSVSETKKIIDNYFKFYSGVFKYIKNIKEFAKQHGYVETLFGRKREVPQLRSSNGNIRNEGERIAINTPIQGTAADIIKIAMIRIYEQIKRNKLKSKMILQVHDELVFEVPDNELEIMKKIIKNEMENAVKLKVPLSIELYQGKEWE</sequence>
<dbReference type="SUPFAM" id="SSF53098">
    <property type="entry name" value="Ribonuclease H-like"/>
    <property type="match status" value="1"/>
</dbReference>
<keyword evidence="13 16" id="KW-0234">DNA repair</keyword>
<dbReference type="Pfam" id="PF00476">
    <property type="entry name" value="DNA_pol_A"/>
    <property type="match status" value="1"/>
</dbReference>
<dbReference type="SMART" id="SM00474">
    <property type="entry name" value="35EXOc"/>
    <property type="match status" value="1"/>
</dbReference>
<dbReference type="FunFam" id="1.10.150.20:FF:000002">
    <property type="entry name" value="DNA polymerase I"/>
    <property type="match status" value="1"/>
</dbReference>
<dbReference type="CDD" id="cd06139">
    <property type="entry name" value="DNA_polA_I_Ecoli_like_exo"/>
    <property type="match status" value="1"/>
</dbReference>
<evidence type="ECO:0000256" key="15">
    <source>
        <dbReference type="NCBIfam" id="TIGR00593"/>
    </source>
</evidence>
<dbReference type="PANTHER" id="PTHR10133:SF27">
    <property type="entry name" value="DNA POLYMERASE NU"/>
    <property type="match status" value="1"/>
</dbReference>
<evidence type="ECO:0000256" key="3">
    <source>
        <dbReference type="ARBA" id="ARBA00020311"/>
    </source>
</evidence>
<accession>A0A1M5SHC9</accession>
<dbReference type="GO" id="GO:0003677">
    <property type="term" value="F:DNA binding"/>
    <property type="evidence" value="ECO:0007669"/>
    <property type="project" value="UniProtKB-UniRule"/>
</dbReference>
<comment type="similarity">
    <text evidence="1 16">Belongs to the DNA polymerase type-A family.</text>
</comment>
<evidence type="ECO:0000256" key="1">
    <source>
        <dbReference type="ARBA" id="ARBA00007705"/>
    </source>
</evidence>
<dbReference type="InterPro" id="IPR012337">
    <property type="entry name" value="RNaseH-like_sf"/>
</dbReference>
<dbReference type="SUPFAM" id="SSF56672">
    <property type="entry name" value="DNA/RNA polymerases"/>
    <property type="match status" value="1"/>
</dbReference>
<name>A0A1M5SHC9_9BACT</name>
<dbReference type="InterPro" id="IPR018320">
    <property type="entry name" value="DNA_polymerase_1"/>
</dbReference>
<feature type="region of interest" description="Disordered" evidence="17">
    <location>
        <begin position="629"/>
        <end position="651"/>
    </location>
</feature>
<keyword evidence="12 16" id="KW-0238">DNA-binding</keyword>
<dbReference type="PRINTS" id="PR00868">
    <property type="entry name" value="DNAPOLI"/>
</dbReference>
<comment type="catalytic activity">
    <reaction evidence="14 16">
        <text>DNA(n) + a 2'-deoxyribonucleoside 5'-triphosphate = DNA(n+1) + diphosphate</text>
        <dbReference type="Rhea" id="RHEA:22508"/>
        <dbReference type="Rhea" id="RHEA-COMP:17339"/>
        <dbReference type="Rhea" id="RHEA-COMP:17340"/>
        <dbReference type="ChEBI" id="CHEBI:33019"/>
        <dbReference type="ChEBI" id="CHEBI:61560"/>
        <dbReference type="ChEBI" id="CHEBI:173112"/>
        <dbReference type="EC" id="2.7.7.7"/>
    </reaction>
</comment>
<evidence type="ECO:0000256" key="9">
    <source>
        <dbReference type="ARBA" id="ARBA00022801"/>
    </source>
</evidence>
<evidence type="ECO:0000256" key="11">
    <source>
        <dbReference type="ARBA" id="ARBA00022932"/>
    </source>
</evidence>
<evidence type="ECO:0000256" key="12">
    <source>
        <dbReference type="ARBA" id="ARBA00023125"/>
    </source>
</evidence>
<evidence type="ECO:0000313" key="21">
    <source>
        <dbReference type="EMBL" id="SHH37946.1"/>
    </source>
</evidence>
<dbReference type="Gene3D" id="3.40.50.1010">
    <property type="entry name" value="5'-nuclease"/>
    <property type="match status" value="1"/>
</dbReference>
<dbReference type="SMR" id="A0A1M5SHC9"/>
<dbReference type="SMART" id="SM00482">
    <property type="entry name" value="POLAc"/>
    <property type="match status" value="1"/>
</dbReference>
<keyword evidence="5 16" id="KW-0548">Nucleotidyltransferase</keyword>
<keyword evidence="8 16" id="KW-0227">DNA damage</keyword>
<evidence type="ECO:0000259" key="18">
    <source>
        <dbReference type="SMART" id="SM00474"/>
    </source>
</evidence>
<dbReference type="GO" id="GO:0003887">
    <property type="term" value="F:DNA-directed DNA polymerase activity"/>
    <property type="evidence" value="ECO:0007669"/>
    <property type="project" value="UniProtKB-UniRule"/>
</dbReference>
<dbReference type="GO" id="GO:0008408">
    <property type="term" value="F:3'-5' exonuclease activity"/>
    <property type="evidence" value="ECO:0007669"/>
    <property type="project" value="UniProtKB-UniRule"/>
</dbReference>
<dbReference type="GO" id="GO:0006302">
    <property type="term" value="P:double-strand break repair"/>
    <property type="evidence" value="ECO:0007669"/>
    <property type="project" value="TreeGrafter"/>
</dbReference>
<dbReference type="RefSeq" id="WP_073072647.1">
    <property type="nucleotide sequence ID" value="NZ_FQXN01000003.1"/>
</dbReference>
<dbReference type="InterPro" id="IPR001098">
    <property type="entry name" value="DNA-dir_DNA_pol_A_palm_dom"/>
</dbReference>
<dbReference type="Gene3D" id="3.30.420.10">
    <property type="entry name" value="Ribonuclease H-like superfamily/Ribonuclease H"/>
    <property type="match status" value="1"/>
</dbReference>
<gene>
    <name evidence="16" type="primary">polA</name>
    <name evidence="21" type="ORF">SAMN02745199_0877</name>
</gene>
<dbReference type="InterPro" id="IPR020046">
    <property type="entry name" value="5-3_exonucl_a-hlix_arch_N"/>
</dbReference>